<dbReference type="InterPro" id="IPR018658">
    <property type="entry name" value="DUF2089"/>
</dbReference>
<feature type="domain" description="DUF2089" evidence="1">
    <location>
        <begin position="49"/>
        <end position="93"/>
    </location>
</feature>
<gene>
    <name evidence="2" type="ORF">MOP44_20960</name>
</gene>
<name>A0A9J7BPG8_9BACT</name>
<proteinExistence type="predicted"/>
<evidence type="ECO:0000259" key="1">
    <source>
        <dbReference type="Pfam" id="PF09862"/>
    </source>
</evidence>
<evidence type="ECO:0000313" key="3">
    <source>
        <dbReference type="Proteomes" id="UP001059380"/>
    </source>
</evidence>
<dbReference type="EMBL" id="CP093313">
    <property type="protein sequence ID" value="UWZ83029.1"/>
    <property type="molecule type" value="Genomic_DNA"/>
</dbReference>
<dbReference type="RefSeq" id="WP_260792362.1">
    <property type="nucleotide sequence ID" value="NZ_CP093313.1"/>
</dbReference>
<keyword evidence="3" id="KW-1185">Reference proteome</keyword>
<sequence length="129" mass="14054">MASAGKPDSEWQEVLRIAQGAPIVIERVSIPDKGIAVEGAFAPPQLARLTLEDQVFVVAFLRSHGSIKEMEQVFGVSYPTIKARLNRIAGQLEFVETNPSPSRAEVLNRLSRGELSADDAIRALEALND</sequence>
<dbReference type="Pfam" id="PF09862">
    <property type="entry name" value="DUF2089"/>
    <property type="match status" value="1"/>
</dbReference>
<accession>A0A9J7BPG8</accession>
<dbReference type="Proteomes" id="UP001059380">
    <property type="component" value="Chromosome"/>
</dbReference>
<organism evidence="2 3">
    <name type="scientific">Occallatibacter riparius</name>
    <dbReference type="NCBI Taxonomy" id="1002689"/>
    <lineage>
        <taxon>Bacteria</taxon>
        <taxon>Pseudomonadati</taxon>
        <taxon>Acidobacteriota</taxon>
        <taxon>Terriglobia</taxon>
        <taxon>Terriglobales</taxon>
        <taxon>Acidobacteriaceae</taxon>
        <taxon>Occallatibacter</taxon>
    </lineage>
</organism>
<protein>
    <submittedName>
        <fullName evidence="2">DUF2089 domain-containing protein</fullName>
    </submittedName>
</protein>
<dbReference type="KEGG" id="orp:MOP44_20960"/>
<evidence type="ECO:0000313" key="2">
    <source>
        <dbReference type="EMBL" id="UWZ83029.1"/>
    </source>
</evidence>
<reference evidence="2" key="1">
    <citation type="submission" date="2021-04" db="EMBL/GenBank/DDBJ databases">
        <title>Phylogenetic analysis of Acidobacteriaceae.</title>
        <authorList>
            <person name="Qiu L."/>
            <person name="Zhang Q."/>
        </authorList>
    </citation>
    <scope>NUCLEOTIDE SEQUENCE</scope>
    <source>
        <strain evidence="2">DSM 25168</strain>
    </source>
</reference>
<dbReference type="AlphaFoldDB" id="A0A9J7BPG8"/>